<dbReference type="GO" id="GO:0007095">
    <property type="term" value="P:mitotic G2 DNA damage checkpoint signaling"/>
    <property type="evidence" value="ECO:0007669"/>
    <property type="project" value="TreeGrafter"/>
</dbReference>
<evidence type="ECO:0000313" key="6">
    <source>
        <dbReference type="Proteomes" id="UP000076858"/>
    </source>
</evidence>
<evidence type="ECO:0000256" key="3">
    <source>
        <dbReference type="ARBA" id="ARBA00023242"/>
    </source>
</evidence>
<dbReference type="OrthoDB" id="6366884at2759"/>
<comment type="caution">
    <text evidence="5">The sequence shown here is derived from an EMBL/GenBank/DDBJ whole genome shotgun (WGS) entry which is preliminary data.</text>
</comment>
<feature type="non-terminal residue" evidence="5">
    <location>
        <position position="1"/>
    </location>
</feature>
<dbReference type="GO" id="GO:0005634">
    <property type="term" value="C:nucleus"/>
    <property type="evidence" value="ECO:0007669"/>
    <property type="project" value="UniProtKB-SubCell"/>
</dbReference>
<dbReference type="Proteomes" id="UP000076858">
    <property type="component" value="Unassembled WGS sequence"/>
</dbReference>
<comment type="subcellular location">
    <subcellularLocation>
        <location evidence="1">Nucleus</location>
    </subcellularLocation>
</comment>
<dbReference type="PANTHER" id="PTHR14396:SF10">
    <property type="entry name" value="CLASPIN"/>
    <property type="match status" value="1"/>
</dbReference>
<keyword evidence="2" id="KW-0597">Phosphoprotein</keyword>
<feature type="non-terminal residue" evidence="5">
    <location>
        <position position="228"/>
    </location>
</feature>
<evidence type="ECO:0000256" key="2">
    <source>
        <dbReference type="ARBA" id="ARBA00022553"/>
    </source>
</evidence>
<keyword evidence="3" id="KW-0539">Nucleus</keyword>
<dbReference type="EMBL" id="LRGB01004022">
    <property type="protein sequence ID" value="KZS02582.1"/>
    <property type="molecule type" value="Genomic_DNA"/>
</dbReference>
<protein>
    <submittedName>
        <fullName evidence="5">Uncharacterized protein</fullName>
    </submittedName>
</protein>
<keyword evidence="6" id="KW-1185">Reference proteome</keyword>
<feature type="region of interest" description="Disordered" evidence="4">
    <location>
        <begin position="142"/>
        <end position="228"/>
    </location>
</feature>
<proteinExistence type="predicted"/>
<dbReference type="GO" id="GO:0010997">
    <property type="term" value="F:anaphase-promoting complex binding"/>
    <property type="evidence" value="ECO:0007669"/>
    <property type="project" value="TreeGrafter"/>
</dbReference>
<feature type="compositionally biased region" description="Acidic residues" evidence="4">
    <location>
        <begin position="192"/>
        <end position="218"/>
    </location>
</feature>
<dbReference type="GO" id="GO:0033314">
    <property type="term" value="P:mitotic DNA replication checkpoint signaling"/>
    <property type="evidence" value="ECO:0007669"/>
    <property type="project" value="TreeGrafter"/>
</dbReference>
<evidence type="ECO:0000256" key="1">
    <source>
        <dbReference type="ARBA" id="ARBA00004123"/>
    </source>
</evidence>
<organism evidence="5 6">
    <name type="scientific">Daphnia magna</name>
    <dbReference type="NCBI Taxonomy" id="35525"/>
    <lineage>
        <taxon>Eukaryota</taxon>
        <taxon>Metazoa</taxon>
        <taxon>Ecdysozoa</taxon>
        <taxon>Arthropoda</taxon>
        <taxon>Crustacea</taxon>
        <taxon>Branchiopoda</taxon>
        <taxon>Diplostraca</taxon>
        <taxon>Cladocera</taxon>
        <taxon>Anomopoda</taxon>
        <taxon>Daphniidae</taxon>
        <taxon>Daphnia</taxon>
    </lineage>
</organism>
<dbReference type="InterPro" id="IPR024146">
    <property type="entry name" value="Claspin"/>
</dbReference>
<evidence type="ECO:0000313" key="5">
    <source>
        <dbReference type="EMBL" id="KZS02582.1"/>
    </source>
</evidence>
<accession>A0A164JRG0</accession>
<sequence length="228" mass="26209">QEDPISSYKEKVENVRRLSIAKISKPTLHGRPGELLDFDLDTACTSDQKANVNDLIERFVQQATNTKKSPQKKDHQISIVHKVMNAEGQLELKKDILNVPVDNNSSERASAVRRQFLKDSLRQSISAKRAVDRIKKIENQQVEDEDFPLEDKLDSEPEEEILSDLSVTESEEEDGYDFERTKKVKKKKNTFVEEEAEDSDQDPEDQDHEDSFGYEENDEVKNKSVVQT</sequence>
<gene>
    <name evidence="5" type="ORF">APZ42_000320</name>
</gene>
<dbReference type="AlphaFoldDB" id="A0A164JRG0"/>
<name>A0A164JRG0_9CRUS</name>
<reference evidence="5 6" key="1">
    <citation type="submission" date="2016-03" db="EMBL/GenBank/DDBJ databases">
        <title>EvidentialGene: Evidence-directed Construction of Genes on Genomes.</title>
        <authorList>
            <person name="Gilbert D.G."/>
            <person name="Choi J.-H."/>
            <person name="Mockaitis K."/>
            <person name="Colbourne J."/>
            <person name="Pfrender M."/>
        </authorList>
    </citation>
    <scope>NUCLEOTIDE SEQUENCE [LARGE SCALE GENOMIC DNA]</scope>
    <source>
        <strain evidence="5 6">Xinb3</strain>
        <tissue evidence="5">Complete organism</tissue>
    </source>
</reference>
<dbReference type="PANTHER" id="PTHR14396">
    <property type="entry name" value="CLASPIN"/>
    <property type="match status" value="1"/>
</dbReference>
<evidence type="ECO:0000256" key="4">
    <source>
        <dbReference type="SAM" id="MobiDB-lite"/>
    </source>
</evidence>